<proteinExistence type="predicted"/>
<protein>
    <submittedName>
        <fullName evidence="3">Transposase</fullName>
    </submittedName>
</protein>
<evidence type="ECO:0000259" key="2">
    <source>
        <dbReference type="Pfam" id="PF01609"/>
    </source>
</evidence>
<dbReference type="Pfam" id="PF01609">
    <property type="entry name" value="DDE_Tnp_1"/>
    <property type="match status" value="1"/>
</dbReference>
<dbReference type="AlphaFoldDB" id="M5RF22"/>
<organism evidence="3 4">
    <name type="scientific">Rhodopirellula maiorica SM1</name>
    <dbReference type="NCBI Taxonomy" id="1265738"/>
    <lineage>
        <taxon>Bacteria</taxon>
        <taxon>Pseudomonadati</taxon>
        <taxon>Planctomycetota</taxon>
        <taxon>Planctomycetia</taxon>
        <taxon>Pirellulales</taxon>
        <taxon>Pirellulaceae</taxon>
        <taxon>Novipirellula</taxon>
    </lineage>
</organism>
<dbReference type="GO" id="GO:0004803">
    <property type="term" value="F:transposase activity"/>
    <property type="evidence" value="ECO:0007669"/>
    <property type="project" value="InterPro"/>
</dbReference>
<keyword evidence="4" id="KW-1185">Reference proteome</keyword>
<gene>
    <name evidence="3" type="ORF">RMSM_05116</name>
</gene>
<feature type="domain" description="Transposase IS4-like" evidence="2">
    <location>
        <begin position="197"/>
        <end position="346"/>
    </location>
</feature>
<dbReference type="PANTHER" id="PTHR37529">
    <property type="entry name" value="TRANSPOSASE INSG FOR INSERTION SEQUENCE ELEMENT IS4-RELATED"/>
    <property type="match status" value="1"/>
</dbReference>
<feature type="region of interest" description="Disordered" evidence="1">
    <location>
        <begin position="146"/>
        <end position="167"/>
    </location>
</feature>
<dbReference type="Gene3D" id="3.90.350.10">
    <property type="entry name" value="Transposase Inhibitor Protein From Tn5, Chain A, domain 1"/>
    <property type="match status" value="1"/>
</dbReference>
<evidence type="ECO:0000256" key="1">
    <source>
        <dbReference type="SAM" id="MobiDB-lite"/>
    </source>
</evidence>
<feature type="non-terminal residue" evidence="3">
    <location>
        <position position="434"/>
    </location>
</feature>
<dbReference type="GO" id="GO:0003677">
    <property type="term" value="F:DNA binding"/>
    <property type="evidence" value="ECO:0007669"/>
    <property type="project" value="InterPro"/>
</dbReference>
<feature type="compositionally biased region" description="Basic residues" evidence="1">
    <location>
        <begin position="146"/>
        <end position="160"/>
    </location>
</feature>
<name>M5RF22_9BACT</name>
<dbReference type="EMBL" id="ANOG01000729">
    <property type="protein sequence ID" value="EMI17960.1"/>
    <property type="molecule type" value="Genomic_DNA"/>
</dbReference>
<reference evidence="3 4" key="1">
    <citation type="journal article" date="2013" name="Mar. Genomics">
        <title>Expression of sulfatases in Rhodopirellula baltica and the diversity of sulfatases in the genus Rhodopirellula.</title>
        <authorList>
            <person name="Wegner C.E."/>
            <person name="Richter-Heitmann T."/>
            <person name="Klindworth A."/>
            <person name="Klockow C."/>
            <person name="Richter M."/>
            <person name="Achstetter T."/>
            <person name="Glockner F.O."/>
            <person name="Harder J."/>
        </authorList>
    </citation>
    <scope>NUCLEOTIDE SEQUENCE [LARGE SCALE GENOMIC DNA]</scope>
    <source>
        <strain evidence="3 4">SM1</strain>
    </source>
</reference>
<comment type="caution">
    <text evidence="3">The sequence shown here is derived from an EMBL/GenBank/DDBJ whole genome shotgun (WGS) entry which is preliminary data.</text>
</comment>
<evidence type="ECO:0000313" key="4">
    <source>
        <dbReference type="Proteomes" id="UP000011991"/>
    </source>
</evidence>
<sequence length="434" mass="50414">MLFNEVCDWIAPKGELFTKDTFHGNIKWLPEELAIQALIWSWQNQKNVTDAFDQTMEVCEDLGLQCTAKTYTAFMNALDRYESLFATRLRQRHQSLAQQVGGRFWRSADWVLIGFDGSRVTVPRTVANEKAFCAPNYGRGVRAKYGKKKSKGMRRKRNQKNKPQPQEPQIWVTMMWHMSLRLPWTWRLGRSNSSERGHVVEMLGEETFPEKTLFCGDAGFVGYPLWSAILAAGGDFLVRVGANVKLLSEHADIEQLSGGRVWCWPKGRMESGDPPLKLRLVKVKVGKTKMWMLTSVLNARKLTHKQLIRYYKMRWGIEVEFRGLKQTIDKRKLRCRNSNRAMAELDWSIRAMAIAELMALREQIPNQQDATKQVEYDPKQRSLANTMRCLRRCMRRLDKYCSTSDNMLNSLRQSLVQSYQAGTDKKARYRRKNP</sequence>
<dbReference type="InterPro" id="IPR012337">
    <property type="entry name" value="RNaseH-like_sf"/>
</dbReference>
<dbReference type="Proteomes" id="UP000011991">
    <property type="component" value="Unassembled WGS sequence"/>
</dbReference>
<accession>M5RF22</accession>
<dbReference type="SUPFAM" id="SSF53098">
    <property type="entry name" value="Ribonuclease H-like"/>
    <property type="match status" value="1"/>
</dbReference>
<dbReference type="InterPro" id="IPR002559">
    <property type="entry name" value="Transposase_11"/>
</dbReference>
<evidence type="ECO:0000313" key="3">
    <source>
        <dbReference type="EMBL" id="EMI17960.1"/>
    </source>
</evidence>
<dbReference type="GO" id="GO:0006313">
    <property type="term" value="P:DNA transposition"/>
    <property type="evidence" value="ECO:0007669"/>
    <property type="project" value="InterPro"/>
</dbReference>
<dbReference type="PANTHER" id="PTHR37529:SF1">
    <property type="entry name" value="TRANSPOSASE INSG FOR INSERTION SEQUENCE ELEMENT IS4-RELATED"/>
    <property type="match status" value="1"/>
</dbReference>